<proteinExistence type="predicted"/>
<organism evidence="1 2">
    <name type="scientific">Desulfurococcus amylolyticus (strain DSM 18924 / JCM 16383 / VKM B-2413 / 1221n)</name>
    <name type="common">Desulfurococcus kamchatkensis</name>
    <dbReference type="NCBI Taxonomy" id="490899"/>
    <lineage>
        <taxon>Archaea</taxon>
        <taxon>Thermoproteota</taxon>
        <taxon>Thermoprotei</taxon>
        <taxon>Desulfurococcales</taxon>
        <taxon>Desulfurococcaceae</taxon>
        <taxon>Desulfurococcus</taxon>
    </lineage>
</organism>
<sequence>MVKEMFEKAEQNYKELDRLALITLSRLAFQHMGKTIEAFDQWLKDPMITSHMPREMLVELWSKLRIILYELIELDIEHTSKFSEHLRKLAEENALNPLFAFEKEEKETRRGVSPTI</sequence>
<name>B8D375_DESA1</name>
<evidence type="ECO:0008006" key="3">
    <source>
        <dbReference type="Google" id="ProtNLM"/>
    </source>
</evidence>
<dbReference type="Proteomes" id="UP000006903">
    <property type="component" value="Chromosome"/>
</dbReference>
<evidence type="ECO:0000313" key="1">
    <source>
        <dbReference type="EMBL" id="ACL10346.1"/>
    </source>
</evidence>
<reference evidence="1 2" key="1">
    <citation type="journal article" date="2009" name="J. Bacteriol.">
        <title>Complete genome sequence of the anaerobic, protein-degrading hyperthermophilic crenarchaeon Desulfurococcus kamchatkensis.</title>
        <authorList>
            <person name="Ravin N.V."/>
            <person name="Mardanov A.V."/>
            <person name="Beletsky A.V."/>
            <person name="Kublanov I.V."/>
            <person name="Kolganova T.V."/>
            <person name="Lebedinsky A.V."/>
            <person name="Chernyh N.A."/>
            <person name="Bonch-Osmolovskaya E.A."/>
            <person name="Skryabin K.G."/>
        </authorList>
    </citation>
    <scope>NUCLEOTIDE SEQUENCE [LARGE SCALE GENOMIC DNA]</scope>
    <source>
        <strain evidence="2">DSM 18924 / JCM 16383 / VKM B-2413 / 1221n</strain>
    </source>
</reference>
<dbReference type="HOGENOM" id="CLU_142667_0_0_2"/>
<dbReference type="AlphaFoldDB" id="B8D375"/>
<dbReference type="Pfam" id="PF09921">
    <property type="entry name" value="DUF2153"/>
    <property type="match status" value="1"/>
</dbReference>
<evidence type="ECO:0000313" key="2">
    <source>
        <dbReference type="Proteomes" id="UP000006903"/>
    </source>
</evidence>
<gene>
    <name evidence="1" type="ordered locus">DKAM_0017</name>
</gene>
<dbReference type="EMBL" id="CP001140">
    <property type="protein sequence ID" value="ACL10346.1"/>
    <property type="molecule type" value="Genomic_DNA"/>
</dbReference>
<dbReference type="STRING" id="490899.DKAM_0017"/>
<dbReference type="eggNOG" id="arCOG04123">
    <property type="taxonomic scope" value="Archaea"/>
</dbReference>
<accession>B8D375</accession>
<dbReference type="KEGG" id="dka:DKAM_0017"/>
<dbReference type="InterPro" id="IPR014450">
    <property type="entry name" value="UCP008210"/>
</dbReference>
<protein>
    <recommendedName>
        <fullName evidence="3">DUF2153 domain-containing protein</fullName>
    </recommendedName>
</protein>